<comment type="function">
    <text evidence="1">The transhydrogenation between NADH and NADP is coupled to respiration and ATP hydrolysis and functions as a proton pump across the membrane.</text>
</comment>
<evidence type="ECO:0000259" key="8">
    <source>
        <dbReference type="SMART" id="SM01002"/>
    </source>
</evidence>
<evidence type="ECO:0000256" key="6">
    <source>
        <dbReference type="ARBA" id="ARBA00023027"/>
    </source>
</evidence>
<organism evidence="10 11">
    <name type="scientific">Kribbella orskensis</name>
    <dbReference type="NCBI Taxonomy" id="2512216"/>
    <lineage>
        <taxon>Bacteria</taxon>
        <taxon>Bacillati</taxon>
        <taxon>Actinomycetota</taxon>
        <taxon>Actinomycetes</taxon>
        <taxon>Propionibacteriales</taxon>
        <taxon>Kribbellaceae</taxon>
        <taxon>Kribbella</taxon>
    </lineage>
</organism>
<dbReference type="SMART" id="SM01002">
    <property type="entry name" value="AlaDh_PNT_C"/>
    <property type="match status" value="1"/>
</dbReference>
<evidence type="ECO:0000259" key="9">
    <source>
        <dbReference type="SMART" id="SM01003"/>
    </source>
</evidence>
<dbReference type="PANTHER" id="PTHR10160">
    <property type="entry name" value="NAD(P) TRANSHYDROGENASE"/>
    <property type="match status" value="1"/>
</dbReference>
<feature type="domain" description="Alanine dehydrogenase/pyridine nucleotide transhydrogenase N-terminal" evidence="9">
    <location>
        <begin position="18"/>
        <end position="121"/>
    </location>
</feature>
<dbReference type="PANTHER" id="PTHR10160:SF19">
    <property type="entry name" value="PROTON-TRANSLOCATING NAD(P)(+) TRANSHYDROGENASE"/>
    <property type="match status" value="1"/>
</dbReference>
<comment type="caution">
    <text evidence="10">The sequence shown here is derived from an EMBL/GenBank/DDBJ whole genome shotgun (WGS) entry which is preliminary data.</text>
</comment>
<dbReference type="InterPro" id="IPR007698">
    <property type="entry name" value="AlaDH/PNT_NAD(H)-bd"/>
</dbReference>
<keyword evidence="3" id="KW-0547">Nucleotide-binding</keyword>
<evidence type="ECO:0000256" key="1">
    <source>
        <dbReference type="ARBA" id="ARBA00003943"/>
    </source>
</evidence>
<evidence type="ECO:0000256" key="3">
    <source>
        <dbReference type="ARBA" id="ARBA00022741"/>
    </source>
</evidence>
<dbReference type="InterPro" id="IPR007886">
    <property type="entry name" value="AlaDH/PNT_N"/>
</dbReference>
<evidence type="ECO:0000256" key="5">
    <source>
        <dbReference type="ARBA" id="ARBA00022967"/>
    </source>
</evidence>
<evidence type="ECO:0000256" key="2">
    <source>
        <dbReference type="ARBA" id="ARBA00012943"/>
    </source>
</evidence>
<keyword evidence="4" id="KW-0521">NADP</keyword>
<dbReference type="Pfam" id="PF01262">
    <property type="entry name" value="AlaDh_PNT_C"/>
    <property type="match status" value="1"/>
</dbReference>
<feature type="domain" description="Alanine dehydrogenase/pyridine nucleotide transhydrogenase NAD(H)-binding" evidence="8">
    <location>
        <begin position="21"/>
        <end position="139"/>
    </location>
</feature>
<keyword evidence="11" id="KW-1185">Reference proteome</keyword>
<dbReference type="EMBL" id="SLWM01000031">
    <property type="protein sequence ID" value="TCO11395.1"/>
    <property type="molecule type" value="Genomic_DNA"/>
</dbReference>
<evidence type="ECO:0000313" key="10">
    <source>
        <dbReference type="EMBL" id="TCO11395.1"/>
    </source>
</evidence>
<dbReference type="Proteomes" id="UP000295818">
    <property type="component" value="Unassembled WGS sequence"/>
</dbReference>
<proteinExistence type="predicted"/>
<dbReference type="SUPFAM" id="SSF52283">
    <property type="entry name" value="Formate/glycerate dehydrogenase catalytic domain-like"/>
    <property type="match status" value="1"/>
</dbReference>
<name>A0ABY2BA83_9ACTN</name>
<gene>
    <name evidence="10" type="ORF">EV644_13158</name>
</gene>
<keyword evidence="5" id="KW-1278">Translocase</keyword>
<accession>A0ABY2BA83</accession>
<reference evidence="10 11" key="1">
    <citation type="journal article" date="2015" name="Stand. Genomic Sci.">
        <title>Genomic Encyclopedia of Bacterial and Archaeal Type Strains, Phase III: the genomes of soil and plant-associated and newly described type strains.</title>
        <authorList>
            <person name="Whitman W.B."/>
            <person name="Woyke T."/>
            <person name="Klenk H.P."/>
            <person name="Zhou Y."/>
            <person name="Lilburn T.G."/>
            <person name="Beck B.J."/>
            <person name="De Vos P."/>
            <person name="Vandamme P."/>
            <person name="Eisen J.A."/>
            <person name="Garrity G."/>
            <person name="Hugenholtz P."/>
            <person name="Kyrpides N.C."/>
        </authorList>
    </citation>
    <scope>NUCLEOTIDE SEQUENCE [LARGE SCALE GENOMIC DNA]</scope>
    <source>
        <strain evidence="10 11">VKM Ac-2538</strain>
    </source>
</reference>
<comment type="catalytic activity">
    <reaction evidence="7">
        <text>NAD(+) + NADPH + H(+)(in) = NADH + NADP(+) + H(+)(out)</text>
        <dbReference type="Rhea" id="RHEA:47992"/>
        <dbReference type="ChEBI" id="CHEBI:15378"/>
        <dbReference type="ChEBI" id="CHEBI:57540"/>
        <dbReference type="ChEBI" id="CHEBI:57783"/>
        <dbReference type="ChEBI" id="CHEBI:57945"/>
        <dbReference type="ChEBI" id="CHEBI:58349"/>
        <dbReference type="EC" id="7.1.1.1"/>
    </reaction>
</comment>
<evidence type="ECO:0000256" key="4">
    <source>
        <dbReference type="ARBA" id="ARBA00022857"/>
    </source>
</evidence>
<dbReference type="EC" id="7.1.1.1" evidence="2"/>
<keyword evidence="6" id="KW-0520">NAD</keyword>
<dbReference type="Gene3D" id="3.40.50.720">
    <property type="entry name" value="NAD(P)-binding Rossmann-like Domain"/>
    <property type="match status" value="1"/>
</dbReference>
<protein>
    <recommendedName>
        <fullName evidence="2">proton-translocating NAD(P)(+) transhydrogenase</fullName>
        <ecNumber evidence="2">7.1.1.1</ecNumber>
    </recommendedName>
</protein>
<dbReference type="SMART" id="SM01003">
    <property type="entry name" value="AlaDh_PNT_N"/>
    <property type="match status" value="1"/>
</dbReference>
<sequence>MSQEPSASTATRRSAVVAVVAERPGEHRTALVPNGVRSLCSAGVDLLVESDAGATDSDYAASGARIASRQRVLADADVVITTARVPGRIPPLLVTDEALTGMRPGSVVIDLAARDLDGNVAGSVPEQTITTTNGVTVIGARNLASPVPMAASSVYSHNIVATADHLLVNGAVSIDRSDPVQAGIVLTHEHQVLVKEARDELQPVR</sequence>
<evidence type="ECO:0000313" key="11">
    <source>
        <dbReference type="Proteomes" id="UP000295818"/>
    </source>
</evidence>
<evidence type="ECO:0000256" key="7">
    <source>
        <dbReference type="ARBA" id="ARBA00048202"/>
    </source>
</evidence>